<dbReference type="EMBL" id="CAJFCW020000006">
    <property type="protein sequence ID" value="CAG9123363.1"/>
    <property type="molecule type" value="Genomic_DNA"/>
</dbReference>
<dbReference type="Pfam" id="PF00102">
    <property type="entry name" value="Y_phosphatase"/>
    <property type="match status" value="1"/>
</dbReference>
<dbReference type="OrthoDB" id="5775049at2759"/>
<dbReference type="PANTHER" id="PTHR46163:SF24">
    <property type="entry name" value="PROTEIN-TYROSINE PHOSPHATASE CATALYTIC DOMAIN-CONTAINING PROTEIN-RELATED"/>
    <property type="match status" value="1"/>
</dbReference>
<dbReference type="Proteomes" id="UP000783686">
    <property type="component" value="Unassembled WGS sequence"/>
</dbReference>
<comment type="caution">
    <text evidence="4">The sequence shown here is derived from an EMBL/GenBank/DDBJ whole genome shotgun (WGS) entry which is preliminary data.</text>
</comment>
<dbReference type="Proteomes" id="UP000614601">
    <property type="component" value="Unassembled WGS sequence"/>
</dbReference>
<sequence length="396" mass="44412">MSETNTFDSHLSDANKQSPQKEIQAESVNEFIQKMTGGNRAQIVMEHDKIRKMERHVLSFTQNTDKNRFLNVLLYSEGSVKLTKPPNSNDTEYIHASLVKSRYGQYILGQAPKSNTLNEWYRMIWQYNVQVVVCLLPAINNEECCKYFEQKAGRKVNKGRFTLKTFAIRQELQCVIYEIRMKNSGAKKGEDKEHIFHIVHFPKWKIGDKSPQPKTLIQVFRSVWALEKSMRLGREHEGFVLVHGCSGVRRTGTFVVAAMLCRQIKETKLLAVPAIVAKVRRMRYGIMRDIINYELVIETALTYGCEQGLIDRKNIMYLQTIDKIRDSLKEKKTKERNRETEAQDNGGDTVASTATNVTAAGGEAAGGESQVGQSAAGQTATGGQSAAGPSAATAPA</sequence>
<dbReference type="SMART" id="SM00194">
    <property type="entry name" value="PTPc"/>
    <property type="match status" value="1"/>
</dbReference>
<protein>
    <recommendedName>
        <fullName evidence="6">Tyrosine phosphatase</fullName>
    </recommendedName>
</protein>
<feature type="compositionally biased region" description="Polar residues" evidence="1">
    <location>
        <begin position="1"/>
        <end position="21"/>
    </location>
</feature>
<reference evidence="4" key="1">
    <citation type="submission" date="2020-09" db="EMBL/GenBank/DDBJ databases">
        <authorList>
            <person name="Kikuchi T."/>
        </authorList>
    </citation>
    <scope>NUCLEOTIDE SEQUENCE</scope>
    <source>
        <strain evidence="4">SH1</strain>
    </source>
</reference>
<feature type="compositionally biased region" description="Basic and acidic residues" evidence="1">
    <location>
        <begin position="329"/>
        <end position="341"/>
    </location>
</feature>
<dbReference type="AlphaFoldDB" id="A0A811LK22"/>
<gene>
    <name evidence="4" type="ORF">BOKJ2_LOCUS12227</name>
</gene>
<name>A0A811LK22_9BILA</name>
<dbReference type="SUPFAM" id="SSF52799">
    <property type="entry name" value="(Phosphotyrosine protein) phosphatases II"/>
    <property type="match status" value="1"/>
</dbReference>
<dbReference type="EMBL" id="CAJFDH010000006">
    <property type="protein sequence ID" value="CAD5227546.1"/>
    <property type="molecule type" value="Genomic_DNA"/>
</dbReference>
<dbReference type="SMART" id="SM00404">
    <property type="entry name" value="PTPc_motif"/>
    <property type="match status" value="1"/>
</dbReference>
<feature type="domain" description="Tyrosine specific protein phosphatases" evidence="3">
    <location>
        <begin position="214"/>
        <end position="294"/>
    </location>
</feature>
<feature type="domain" description="Tyrosine-protein phosphatase" evidence="2">
    <location>
        <begin position="62"/>
        <end position="303"/>
    </location>
</feature>
<dbReference type="InterPro" id="IPR052782">
    <property type="entry name" value="Oocyte-zygote_transition_reg"/>
</dbReference>
<dbReference type="GO" id="GO:0004725">
    <property type="term" value="F:protein tyrosine phosphatase activity"/>
    <property type="evidence" value="ECO:0007669"/>
    <property type="project" value="InterPro"/>
</dbReference>
<dbReference type="InterPro" id="IPR000242">
    <property type="entry name" value="PTP_cat"/>
</dbReference>
<dbReference type="CDD" id="cd00047">
    <property type="entry name" value="PTPc"/>
    <property type="match status" value="1"/>
</dbReference>
<feature type="compositionally biased region" description="Low complexity" evidence="1">
    <location>
        <begin position="349"/>
        <end position="396"/>
    </location>
</feature>
<feature type="region of interest" description="Disordered" evidence="1">
    <location>
        <begin position="329"/>
        <end position="396"/>
    </location>
</feature>
<dbReference type="PROSITE" id="PS50055">
    <property type="entry name" value="TYR_PHOSPHATASE_PTP"/>
    <property type="match status" value="1"/>
</dbReference>
<dbReference type="InterPro" id="IPR003595">
    <property type="entry name" value="Tyr_Pase_cat"/>
</dbReference>
<keyword evidence="5" id="KW-1185">Reference proteome</keyword>
<dbReference type="InterPro" id="IPR000387">
    <property type="entry name" value="Tyr_Pase_dom"/>
</dbReference>
<evidence type="ECO:0000313" key="4">
    <source>
        <dbReference type="EMBL" id="CAD5227546.1"/>
    </source>
</evidence>
<organism evidence="4 5">
    <name type="scientific">Bursaphelenchus okinawaensis</name>
    <dbReference type="NCBI Taxonomy" id="465554"/>
    <lineage>
        <taxon>Eukaryota</taxon>
        <taxon>Metazoa</taxon>
        <taxon>Ecdysozoa</taxon>
        <taxon>Nematoda</taxon>
        <taxon>Chromadorea</taxon>
        <taxon>Rhabditida</taxon>
        <taxon>Tylenchina</taxon>
        <taxon>Tylenchomorpha</taxon>
        <taxon>Aphelenchoidea</taxon>
        <taxon>Aphelenchoididae</taxon>
        <taxon>Bursaphelenchus</taxon>
    </lineage>
</organism>
<accession>A0A811LK22</accession>
<dbReference type="PRINTS" id="PR00700">
    <property type="entry name" value="PRTYPHPHTASE"/>
</dbReference>
<evidence type="ECO:0000313" key="5">
    <source>
        <dbReference type="Proteomes" id="UP000614601"/>
    </source>
</evidence>
<dbReference type="PROSITE" id="PS50056">
    <property type="entry name" value="TYR_PHOSPHATASE_2"/>
    <property type="match status" value="1"/>
</dbReference>
<feature type="region of interest" description="Disordered" evidence="1">
    <location>
        <begin position="1"/>
        <end position="24"/>
    </location>
</feature>
<dbReference type="InterPro" id="IPR029021">
    <property type="entry name" value="Prot-tyrosine_phosphatase-like"/>
</dbReference>
<evidence type="ECO:0000259" key="2">
    <source>
        <dbReference type="PROSITE" id="PS50055"/>
    </source>
</evidence>
<evidence type="ECO:0000256" key="1">
    <source>
        <dbReference type="SAM" id="MobiDB-lite"/>
    </source>
</evidence>
<dbReference type="PANTHER" id="PTHR46163">
    <property type="entry name" value="TYROSINE-PROTEIN PHOSPHATASE-RELATED"/>
    <property type="match status" value="1"/>
</dbReference>
<proteinExistence type="predicted"/>
<evidence type="ECO:0008006" key="6">
    <source>
        <dbReference type="Google" id="ProtNLM"/>
    </source>
</evidence>
<evidence type="ECO:0000259" key="3">
    <source>
        <dbReference type="PROSITE" id="PS50056"/>
    </source>
</evidence>
<dbReference type="Gene3D" id="3.90.190.10">
    <property type="entry name" value="Protein tyrosine phosphatase superfamily"/>
    <property type="match status" value="1"/>
</dbReference>